<dbReference type="Gramene" id="OIW00682">
    <property type="protein sequence ID" value="OIW00682"/>
    <property type="gene ID" value="TanjilG_09651"/>
</dbReference>
<reference evidence="1 2" key="1">
    <citation type="journal article" date="2017" name="Plant Biotechnol. J.">
        <title>A comprehensive draft genome sequence for lupin (Lupinus angustifolius), an emerging health food: insights into plant-microbe interactions and legume evolution.</title>
        <authorList>
            <person name="Hane J.K."/>
            <person name="Ming Y."/>
            <person name="Kamphuis L.G."/>
            <person name="Nelson M.N."/>
            <person name="Garg G."/>
            <person name="Atkins C.A."/>
            <person name="Bayer P.E."/>
            <person name="Bravo A."/>
            <person name="Bringans S."/>
            <person name="Cannon S."/>
            <person name="Edwards D."/>
            <person name="Foley R."/>
            <person name="Gao L.L."/>
            <person name="Harrison M.J."/>
            <person name="Huang W."/>
            <person name="Hurgobin B."/>
            <person name="Li S."/>
            <person name="Liu C.W."/>
            <person name="McGrath A."/>
            <person name="Morahan G."/>
            <person name="Murray J."/>
            <person name="Weller J."/>
            <person name="Jian J."/>
            <person name="Singh K.B."/>
        </authorList>
    </citation>
    <scope>NUCLEOTIDE SEQUENCE [LARGE SCALE GENOMIC DNA]</scope>
    <source>
        <strain evidence="2">cv. Tanjil</strain>
        <tissue evidence="1">Whole plant</tissue>
    </source>
</reference>
<dbReference type="Proteomes" id="UP000188354">
    <property type="component" value="Chromosome LG12"/>
</dbReference>
<proteinExistence type="predicted"/>
<name>A0A4P1R3M3_LUPAN</name>
<dbReference type="AlphaFoldDB" id="A0A4P1R3M3"/>
<protein>
    <submittedName>
        <fullName evidence="1">Uncharacterized protein</fullName>
    </submittedName>
</protein>
<keyword evidence="2" id="KW-1185">Reference proteome</keyword>
<evidence type="ECO:0000313" key="2">
    <source>
        <dbReference type="Proteomes" id="UP000188354"/>
    </source>
</evidence>
<sequence length="112" mass="13087">MEENIGNFPYPALNRKQLLNPLFCKSIISIHLFDNWCDTLCTSTILKFEYRSYCPNQRCSPWLSMNAKEKLSVKRVDNSVGMMFCLENWWKEKDGVDAIIVVNVLSILEYVD</sequence>
<gene>
    <name evidence="1" type="ORF">TanjilG_09651</name>
</gene>
<evidence type="ECO:0000313" key="1">
    <source>
        <dbReference type="EMBL" id="OIW00682.1"/>
    </source>
</evidence>
<accession>A0A4P1R3M3</accession>
<organism evidence="1 2">
    <name type="scientific">Lupinus angustifolius</name>
    <name type="common">Narrow-leaved blue lupine</name>
    <dbReference type="NCBI Taxonomy" id="3871"/>
    <lineage>
        <taxon>Eukaryota</taxon>
        <taxon>Viridiplantae</taxon>
        <taxon>Streptophyta</taxon>
        <taxon>Embryophyta</taxon>
        <taxon>Tracheophyta</taxon>
        <taxon>Spermatophyta</taxon>
        <taxon>Magnoliopsida</taxon>
        <taxon>eudicotyledons</taxon>
        <taxon>Gunneridae</taxon>
        <taxon>Pentapetalae</taxon>
        <taxon>rosids</taxon>
        <taxon>fabids</taxon>
        <taxon>Fabales</taxon>
        <taxon>Fabaceae</taxon>
        <taxon>Papilionoideae</taxon>
        <taxon>50 kb inversion clade</taxon>
        <taxon>genistoids sensu lato</taxon>
        <taxon>core genistoids</taxon>
        <taxon>Genisteae</taxon>
        <taxon>Lupinus</taxon>
    </lineage>
</organism>
<dbReference type="EMBL" id="CM007372">
    <property type="protein sequence ID" value="OIW00682.1"/>
    <property type="molecule type" value="Genomic_DNA"/>
</dbReference>